<dbReference type="Gene3D" id="3.30.1540.10">
    <property type="entry name" value="formyl-coa transferase, domain 3"/>
    <property type="match status" value="1"/>
</dbReference>
<reference evidence="1 2" key="1">
    <citation type="journal article" date="2010" name="Int. J. Syst. Evol. Microbiol.">
        <title>Bacillus horneckiae sp. nov., isolated from a spacecraft-assembly clean room.</title>
        <authorList>
            <person name="Vaishampayan P."/>
            <person name="Probst A."/>
            <person name="Krishnamurthi S."/>
            <person name="Ghosh S."/>
            <person name="Osman S."/>
            <person name="McDowall A."/>
            <person name="Ruckmani A."/>
            <person name="Mayilraj S."/>
            <person name="Venkateswaran K."/>
        </authorList>
    </citation>
    <scope>NUCLEOTIDE SEQUENCE [LARGE SCALE GENOMIC DNA]</scope>
    <source>
        <strain evidence="2">1PO1SC</strain>
    </source>
</reference>
<evidence type="ECO:0000313" key="1">
    <source>
        <dbReference type="EMBL" id="PKG30454.1"/>
    </source>
</evidence>
<organism evidence="1 2">
    <name type="scientific">Cytobacillus horneckiae</name>
    <dbReference type="NCBI Taxonomy" id="549687"/>
    <lineage>
        <taxon>Bacteria</taxon>
        <taxon>Bacillati</taxon>
        <taxon>Bacillota</taxon>
        <taxon>Bacilli</taxon>
        <taxon>Bacillales</taxon>
        <taxon>Bacillaceae</taxon>
        <taxon>Cytobacillus</taxon>
    </lineage>
</organism>
<dbReference type="Gene3D" id="3.40.50.10540">
    <property type="entry name" value="Crotonobetainyl-coa:carnitine coa-transferase, domain 1"/>
    <property type="match status" value="1"/>
</dbReference>
<keyword evidence="1" id="KW-0808">Transferase</keyword>
<gene>
    <name evidence="1" type="ORF">CWS20_05335</name>
</gene>
<dbReference type="InterPro" id="IPR023606">
    <property type="entry name" value="CoA-Trfase_III_dom_1_sf"/>
</dbReference>
<sequence length="363" mass="40511">MLNGMRVVDFSNYLPGPYATMRLAELGAEIIKVESPRGDPARELDVKLDGTGVVFLANNKSKKSVTLDLKNFKDQQLAKRLIASADAVLESFRPGVMKKLGLDYETVRSLNTKLVYCSLTGYGNNGKYHQHGSHDLNYMAISGMLAQLKDRSGKPIHPSQTIADFVGGIAASERILAGLVARGISGEGSYHCISIADVMTSMMGNHFIMNQATGAINGVEILSGSIINYAIYETMDQRYIALGALEKKFWENFCEAIQKREWAVYYYHQTNSDIYQEVKTVFMSKSFQQWIEFSEKVDCCMTPVLEVDELSNFSYFTNRDIIKNENDILLPKLHSDRYDASQCAPPKLGENTNEILSSLSQGK</sequence>
<dbReference type="PANTHER" id="PTHR48228">
    <property type="entry name" value="SUCCINYL-COA--D-CITRAMALATE COA-TRANSFERASE"/>
    <property type="match status" value="1"/>
</dbReference>
<accession>A0A2N0ZLR5</accession>
<dbReference type="RefSeq" id="WP_066201757.1">
    <property type="nucleotide sequence ID" value="NZ_JBDLOW010000002.1"/>
</dbReference>
<dbReference type="InterPro" id="IPR044855">
    <property type="entry name" value="CoA-Trfase_III_dom3_sf"/>
</dbReference>
<evidence type="ECO:0000313" key="2">
    <source>
        <dbReference type="Proteomes" id="UP000233343"/>
    </source>
</evidence>
<protein>
    <submittedName>
        <fullName evidence="1">CoA transferase</fullName>
    </submittedName>
</protein>
<dbReference type="SUPFAM" id="SSF89796">
    <property type="entry name" value="CoA-transferase family III (CaiB/BaiF)"/>
    <property type="match status" value="1"/>
</dbReference>
<dbReference type="GO" id="GO:0016740">
    <property type="term" value="F:transferase activity"/>
    <property type="evidence" value="ECO:0007669"/>
    <property type="project" value="UniProtKB-KW"/>
</dbReference>
<dbReference type="InterPro" id="IPR003673">
    <property type="entry name" value="CoA-Trfase_fam_III"/>
</dbReference>
<dbReference type="PANTHER" id="PTHR48228:SF5">
    <property type="entry name" value="ALPHA-METHYLACYL-COA RACEMASE"/>
    <property type="match status" value="1"/>
</dbReference>
<comment type="caution">
    <text evidence="1">The sequence shown here is derived from an EMBL/GenBank/DDBJ whole genome shotgun (WGS) entry which is preliminary data.</text>
</comment>
<dbReference type="Proteomes" id="UP000233343">
    <property type="component" value="Unassembled WGS sequence"/>
</dbReference>
<proteinExistence type="predicted"/>
<dbReference type="InterPro" id="IPR050509">
    <property type="entry name" value="CoA-transferase_III"/>
</dbReference>
<name>A0A2N0ZLR5_9BACI</name>
<dbReference type="AlphaFoldDB" id="A0A2N0ZLR5"/>
<keyword evidence="2" id="KW-1185">Reference proteome</keyword>
<dbReference type="EMBL" id="PISD01000008">
    <property type="protein sequence ID" value="PKG30454.1"/>
    <property type="molecule type" value="Genomic_DNA"/>
</dbReference>
<dbReference type="Pfam" id="PF02515">
    <property type="entry name" value="CoA_transf_3"/>
    <property type="match status" value="1"/>
</dbReference>